<feature type="domain" description="Lactate/malate dehydrogenase C-terminal" evidence="8">
    <location>
        <begin position="180"/>
        <end position="343"/>
    </location>
</feature>
<protein>
    <recommendedName>
        <fullName evidence="2">Malate dehydrogenase, mitochondrial</fullName>
        <ecNumber evidence="1">1.1.1.37</ecNumber>
    </recommendedName>
</protein>
<organism evidence="9 10">
    <name type="scientific">Acanthoscelides obtectus</name>
    <name type="common">Bean weevil</name>
    <name type="synonym">Bruchus obtectus</name>
    <dbReference type="NCBI Taxonomy" id="200917"/>
    <lineage>
        <taxon>Eukaryota</taxon>
        <taxon>Metazoa</taxon>
        <taxon>Ecdysozoa</taxon>
        <taxon>Arthropoda</taxon>
        <taxon>Hexapoda</taxon>
        <taxon>Insecta</taxon>
        <taxon>Pterygota</taxon>
        <taxon>Neoptera</taxon>
        <taxon>Endopterygota</taxon>
        <taxon>Coleoptera</taxon>
        <taxon>Polyphaga</taxon>
        <taxon>Cucujiformia</taxon>
        <taxon>Chrysomeloidea</taxon>
        <taxon>Chrysomelidae</taxon>
        <taxon>Bruchinae</taxon>
        <taxon>Bruchini</taxon>
        <taxon>Acanthoscelides</taxon>
    </lineage>
</organism>
<keyword evidence="10" id="KW-1185">Reference proteome</keyword>
<accession>A0A9P0LFK0</accession>
<dbReference type="GO" id="GO:0006099">
    <property type="term" value="P:tricarboxylic acid cycle"/>
    <property type="evidence" value="ECO:0007669"/>
    <property type="project" value="UniProtKB-KW"/>
</dbReference>
<evidence type="ECO:0000313" key="9">
    <source>
        <dbReference type="EMBL" id="CAH1992433.1"/>
    </source>
</evidence>
<dbReference type="GO" id="GO:0005739">
    <property type="term" value="C:mitochondrion"/>
    <property type="evidence" value="ECO:0007669"/>
    <property type="project" value="TreeGrafter"/>
</dbReference>
<reference evidence="9" key="1">
    <citation type="submission" date="2022-03" db="EMBL/GenBank/DDBJ databases">
        <authorList>
            <person name="Sayadi A."/>
        </authorList>
    </citation>
    <scope>NUCLEOTIDE SEQUENCE</scope>
</reference>
<dbReference type="Gene3D" id="3.90.110.10">
    <property type="entry name" value="Lactate dehydrogenase/glycoside hydrolase, family 4, C-terminal"/>
    <property type="match status" value="1"/>
</dbReference>
<dbReference type="OrthoDB" id="6626850at2759"/>
<dbReference type="PANTHER" id="PTHR11540:SF16">
    <property type="entry name" value="MALATE DEHYDROGENASE, MITOCHONDRIAL"/>
    <property type="match status" value="1"/>
</dbReference>
<feature type="domain" description="Lactate/malate dehydrogenase N-terminal" evidence="7">
    <location>
        <begin position="35"/>
        <end position="177"/>
    </location>
</feature>
<evidence type="ECO:0000313" key="10">
    <source>
        <dbReference type="Proteomes" id="UP001152888"/>
    </source>
</evidence>
<gene>
    <name evidence="9" type="ORF">ACAOBT_LOCUS20855</name>
</gene>
<comment type="similarity">
    <text evidence="6">Belongs to the LDH/MDH superfamily.</text>
</comment>
<dbReference type="InterPro" id="IPR001236">
    <property type="entry name" value="Lactate/malate_DH_N"/>
</dbReference>
<evidence type="ECO:0000256" key="6">
    <source>
        <dbReference type="RuleBase" id="RU003369"/>
    </source>
</evidence>
<name>A0A9P0LFK0_ACAOB</name>
<keyword evidence="5" id="KW-0520">NAD</keyword>
<dbReference type="AlphaFoldDB" id="A0A9P0LFK0"/>
<evidence type="ECO:0000256" key="3">
    <source>
        <dbReference type="ARBA" id="ARBA00022532"/>
    </source>
</evidence>
<dbReference type="Pfam" id="PF00056">
    <property type="entry name" value="Ldh_1_N"/>
    <property type="match status" value="1"/>
</dbReference>
<keyword evidence="3" id="KW-0816">Tricarboxylic acid cycle</keyword>
<proteinExistence type="inferred from homology"/>
<evidence type="ECO:0000256" key="1">
    <source>
        <dbReference type="ARBA" id="ARBA00012995"/>
    </source>
</evidence>
<evidence type="ECO:0000256" key="2">
    <source>
        <dbReference type="ARBA" id="ARBA00016075"/>
    </source>
</evidence>
<dbReference type="EC" id="1.1.1.37" evidence="1"/>
<dbReference type="PANTHER" id="PTHR11540">
    <property type="entry name" value="MALATE AND LACTATE DEHYDROGENASE"/>
    <property type="match status" value="1"/>
</dbReference>
<dbReference type="InterPro" id="IPR022383">
    <property type="entry name" value="Lactate/malate_DH_C"/>
</dbReference>
<dbReference type="SUPFAM" id="SSF51735">
    <property type="entry name" value="NAD(P)-binding Rossmann-fold domains"/>
    <property type="match status" value="1"/>
</dbReference>
<dbReference type="Proteomes" id="UP001152888">
    <property type="component" value="Unassembled WGS sequence"/>
</dbReference>
<dbReference type="SUPFAM" id="SSF56327">
    <property type="entry name" value="LDH C-terminal domain-like"/>
    <property type="match status" value="1"/>
</dbReference>
<dbReference type="Gene3D" id="3.40.50.720">
    <property type="entry name" value="NAD(P)-binding Rossmann-like Domain"/>
    <property type="match status" value="1"/>
</dbReference>
<sequence>MFPISFAPKLIRSCTILLNISKTYCCPPTPKPPVVTVLNACSKIGKYVALLLKQNPLIGELRLYDKNGTVCAVAEDLSHIDTRTKVRSFGGSAVLKHAVAEVDIVVSVGGCKESSRESYKKLFEKNVDDVRSEALHMIEFNPKAVFCIAKPPIEALVPMVSEEFRKAGVYDSRKIIGITSVGSMRANYHIANVTGQRAADVICPIVGGLSTNCLVAVLSQTKPKTTSPQIIPTVQKLIGESEDDVLKLYADCHTVCLSPALAVARFVNTMLKALRGDTNCVDCAFVAQTGHIGQFLPYMTSIVRLGRYGIMSSHMPKISGDEAHRLKKAAVIIKDLIKMGESFVTGEILDDSIQQNGSAQKLQEAAQAQATAASAFGKVQSQQTSG</sequence>
<evidence type="ECO:0000256" key="5">
    <source>
        <dbReference type="ARBA" id="ARBA00023027"/>
    </source>
</evidence>
<dbReference type="InterPro" id="IPR015955">
    <property type="entry name" value="Lactate_DH/Glyco_Ohase_4_C"/>
</dbReference>
<dbReference type="EMBL" id="CAKOFQ010007142">
    <property type="protein sequence ID" value="CAH1992433.1"/>
    <property type="molecule type" value="Genomic_DNA"/>
</dbReference>
<evidence type="ECO:0000259" key="7">
    <source>
        <dbReference type="Pfam" id="PF00056"/>
    </source>
</evidence>
<dbReference type="InterPro" id="IPR036291">
    <property type="entry name" value="NAD(P)-bd_dom_sf"/>
</dbReference>
<evidence type="ECO:0000256" key="4">
    <source>
        <dbReference type="ARBA" id="ARBA00023002"/>
    </source>
</evidence>
<comment type="caution">
    <text evidence="9">The sequence shown here is derived from an EMBL/GenBank/DDBJ whole genome shotgun (WGS) entry which is preliminary data.</text>
</comment>
<evidence type="ECO:0000259" key="8">
    <source>
        <dbReference type="Pfam" id="PF02866"/>
    </source>
</evidence>
<dbReference type="Pfam" id="PF02866">
    <property type="entry name" value="Ldh_1_C"/>
    <property type="match status" value="1"/>
</dbReference>
<keyword evidence="4 6" id="KW-0560">Oxidoreductase</keyword>
<dbReference type="GO" id="GO:0030060">
    <property type="term" value="F:L-malate dehydrogenase (NAD+) activity"/>
    <property type="evidence" value="ECO:0007669"/>
    <property type="project" value="UniProtKB-EC"/>
</dbReference>